<evidence type="ECO:0000313" key="8">
    <source>
        <dbReference type="EMBL" id="KAA6339048.1"/>
    </source>
</evidence>
<evidence type="ECO:0000256" key="2">
    <source>
        <dbReference type="ARBA" id="ARBA00022448"/>
    </source>
</evidence>
<feature type="transmembrane region" description="Helical" evidence="7">
    <location>
        <begin position="243"/>
        <end position="263"/>
    </location>
</feature>
<dbReference type="GO" id="GO:0015556">
    <property type="term" value="F:C4-dicarboxylate transmembrane transporter activity"/>
    <property type="evidence" value="ECO:0007669"/>
    <property type="project" value="InterPro"/>
</dbReference>
<dbReference type="GO" id="GO:0005886">
    <property type="term" value="C:plasma membrane"/>
    <property type="evidence" value="ECO:0007669"/>
    <property type="project" value="UniProtKB-SubCell"/>
</dbReference>
<evidence type="ECO:0000256" key="7">
    <source>
        <dbReference type="SAM" id="Phobius"/>
    </source>
</evidence>
<evidence type="ECO:0000256" key="5">
    <source>
        <dbReference type="ARBA" id="ARBA00022989"/>
    </source>
</evidence>
<feature type="transmembrane region" description="Helical" evidence="7">
    <location>
        <begin position="6"/>
        <end position="21"/>
    </location>
</feature>
<feature type="transmembrane region" description="Helical" evidence="7">
    <location>
        <begin position="199"/>
        <end position="216"/>
    </location>
</feature>
<dbReference type="AlphaFoldDB" id="A0A5J4RZR6"/>
<comment type="caution">
    <text evidence="8">The sequence shown here is derived from an EMBL/GenBank/DDBJ whole genome shotgun (WGS) entry which is preliminary data.</text>
</comment>
<keyword evidence="3" id="KW-1003">Cell membrane</keyword>
<keyword evidence="2" id="KW-0813">Transport</keyword>
<keyword evidence="4 7" id="KW-0812">Transmembrane</keyword>
<feature type="transmembrane region" description="Helical" evidence="7">
    <location>
        <begin position="269"/>
        <end position="293"/>
    </location>
</feature>
<protein>
    <submittedName>
        <fullName evidence="8">C4-dicarboxylate transporter DcuC</fullName>
    </submittedName>
</protein>
<feature type="transmembrane region" description="Helical" evidence="7">
    <location>
        <begin position="350"/>
        <end position="370"/>
    </location>
</feature>
<accession>A0A5J4RZR6</accession>
<evidence type="ECO:0000256" key="1">
    <source>
        <dbReference type="ARBA" id="ARBA00004651"/>
    </source>
</evidence>
<dbReference type="PANTHER" id="PTHR42002">
    <property type="entry name" value="ANAEROBIC C4-DICARBOXYLATE TRANSPORTER DCUC-RELATED"/>
    <property type="match status" value="1"/>
</dbReference>
<organism evidence="8">
    <name type="scientific">termite gut metagenome</name>
    <dbReference type="NCBI Taxonomy" id="433724"/>
    <lineage>
        <taxon>unclassified sequences</taxon>
        <taxon>metagenomes</taxon>
        <taxon>organismal metagenomes</taxon>
    </lineage>
</organism>
<feature type="transmembrane region" description="Helical" evidence="7">
    <location>
        <begin position="70"/>
        <end position="90"/>
    </location>
</feature>
<evidence type="ECO:0000256" key="4">
    <source>
        <dbReference type="ARBA" id="ARBA00022692"/>
    </source>
</evidence>
<feature type="transmembrane region" description="Helical" evidence="7">
    <location>
        <begin position="314"/>
        <end position="338"/>
    </location>
</feature>
<evidence type="ECO:0000256" key="6">
    <source>
        <dbReference type="ARBA" id="ARBA00023136"/>
    </source>
</evidence>
<dbReference type="InterPro" id="IPR018385">
    <property type="entry name" value="C4_dicarb_anaerob_car-like"/>
</dbReference>
<dbReference type="Pfam" id="PF03606">
    <property type="entry name" value="DcuC"/>
    <property type="match status" value="1"/>
</dbReference>
<keyword evidence="6 7" id="KW-0472">Membrane</keyword>
<reference evidence="8" key="1">
    <citation type="submission" date="2019-03" db="EMBL/GenBank/DDBJ databases">
        <title>Single cell metagenomics reveals metabolic interactions within the superorganism composed of flagellate Streblomastix strix and complex community of Bacteroidetes bacteria on its surface.</title>
        <authorList>
            <person name="Treitli S.C."/>
            <person name="Kolisko M."/>
            <person name="Husnik F."/>
            <person name="Keeling P."/>
            <person name="Hampl V."/>
        </authorList>
    </citation>
    <scope>NUCLEOTIDE SEQUENCE</scope>
    <source>
        <strain evidence="8">STM</strain>
    </source>
</reference>
<sequence length="455" mass="49211">MTIIGIILSLQFIAIAAYFLFKKYHPQAVLLICGLGMMGIAIALGFEIPELQSSTGLAFFDLFRKIQESMAGRASGVGLMIMAIGGFVAYMKKIGASEALVCISMQPLSLLKKRPYIASILVIPIGQLLFICTPSATGLGLLLVASIYPVLVGLGISRLSAVSAISACTVFDMGPASANTARAAELIGKSNVAYFIENQLALTIPMTLLLMVLYYFSNRYFDKKEQIEITVIKKEELKTSVPLIYALLPILPLILLIVFSRFIQLFPNYPVILDTTTAVLISLFIAFIFELIRLKKLKEVFASLKTFWEGMGKVFANVITLIVAAEIFSFGLISLGFIDGLVDFSQHLGLGAIGIGIIMTVVIFLASMLMGSGNASFFSFGPLVPDIALRLNVSASDMILPMQLSASMGRATSPISGVIVAISEIAGVSSFDLAKRNFIPLVSALIFMLVYHFFI</sequence>
<name>A0A5J4RZR6_9ZZZZ</name>
<proteinExistence type="predicted"/>
<gene>
    <name evidence="8" type="ORF">EZS27_012990</name>
    <name evidence="9" type="ORF">EZS27_012994</name>
</gene>
<dbReference type="InterPro" id="IPR004669">
    <property type="entry name" value="C4_dicarb_anaerob_car"/>
</dbReference>
<dbReference type="NCBIfam" id="NF037994">
    <property type="entry name" value="DcuC_1"/>
    <property type="match status" value="1"/>
</dbReference>
<comment type="subcellular location">
    <subcellularLocation>
        <location evidence="1">Cell membrane</location>
        <topology evidence="1">Multi-pass membrane protein</topology>
    </subcellularLocation>
</comment>
<evidence type="ECO:0000256" key="3">
    <source>
        <dbReference type="ARBA" id="ARBA00022475"/>
    </source>
</evidence>
<dbReference type="EMBL" id="SNRY01000568">
    <property type="protein sequence ID" value="KAA6339048.1"/>
    <property type="molecule type" value="Genomic_DNA"/>
</dbReference>
<dbReference type="PANTHER" id="PTHR42002:SF2">
    <property type="entry name" value="ANAEROBIC C4-DICARBOXYLATE TRANSPORTER DCUC-RELATED"/>
    <property type="match status" value="1"/>
</dbReference>
<dbReference type="EMBL" id="SNRY01000568">
    <property type="protein sequence ID" value="KAA6339052.1"/>
    <property type="molecule type" value="Genomic_DNA"/>
</dbReference>
<dbReference type="NCBIfam" id="TIGR00771">
    <property type="entry name" value="DcuC"/>
    <property type="match status" value="1"/>
</dbReference>
<feature type="transmembrane region" description="Helical" evidence="7">
    <location>
        <begin position="115"/>
        <end position="148"/>
    </location>
</feature>
<keyword evidence="5 7" id="KW-1133">Transmembrane helix</keyword>
<feature type="transmembrane region" description="Helical" evidence="7">
    <location>
        <begin position="28"/>
        <end position="46"/>
    </location>
</feature>
<feature type="transmembrane region" description="Helical" evidence="7">
    <location>
        <begin position="437"/>
        <end position="454"/>
    </location>
</feature>
<evidence type="ECO:0000313" key="9">
    <source>
        <dbReference type="EMBL" id="KAA6339052.1"/>
    </source>
</evidence>